<evidence type="ECO:0000256" key="2">
    <source>
        <dbReference type="SAM" id="SignalP"/>
    </source>
</evidence>
<dbReference type="CDD" id="cd13578">
    <property type="entry name" value="PBP2_Bug27"/>
    <property type="match status" value="1"/>
</dbReference>
<dbReference type="PANTHER" id="PTHR42928:SF5">
    <property type="entry name" value="BLR1237 PROTEIN"/>
    <property type="match status" value="1"/>
</dbReference>
<evidence type="ECO:0000256" key="1">
    <source>
        <dbReference type="ARBA" id="ARBA00006987"/>
    </source>
</evidence>
<dbReference type="InterPro" id="IPR005064">
    <property type="entry name" value="BUG"/>
</dbReference>
<name>A0ABU8VBK8_9BURK</name>
<reference evidence="3 4" key="1">
    <citation type="submission" date="2024-03" db="EMBL/GenBank/DDBJ databases">
        <title>Novel species of the genus Variovorax.</title>
        <authorList>
            <person name="Liu Q."/>
            <person name="Xin Y.-H."/>
        </authorList>
    </citation>
    <scope>NUCLEOTIDE SEQUENCE [LARGE SCALE GENOMIC DNA]</scope>
    <source>
        <strain evidence="3 4">KACC 18899</strain>
    </source>
</reference>
<protein>
    <submittedName>
        <fullName evidence="3">Tripartite tricarboxylate transporter substrate binding protein</fullName>
    </submittedName>
</protein>
<dbReference type="RefSeq" id="WP_340355616.1">
    <property type="nucleotide sequence ID" value="NZ_JBBKZU010000002.1"/>
</dbReference>
<comment type="similarity">
    <text evidence="1">Belongs to the UPF0065 (bug) family.</text>
</comment>
<keyword evidence="2" id="KW-0732">Signal</keyword>
<dbReference type="InterPro" id="IPR006311">
    <property type="entry name" value="TAT_signal"/>
</dbReference>
<proteinExistence type="inferred from homology"/>
<feature type="chain" id="PRO_5045609612" evidence="2">
    <location>
        <begin position="35"/>
        <end position="333"/>
    </location>
</feature>
<dbReference type="Pfam" id="PF03401">
    <property type="entry name" value="TctC"/>
    <property type="match status" value="1"/>
</dbReference>
<organism evidence="3 4">
    <name type="scientific">Variovorax ureilyticus</name>
    <dbReference type="NCBI Taxonomy" id="1836198"/>
    <lineage>
        <taxon>Bacteria</taxon>
        <taxon>Pseudomonadati</taxon>
        <taxon>Pseudomonadota</taxon>
        <taxon>Betaproteobacteria</taxon>
        <taxon>Burkholderiales</taxon>
        <taxon>Comamonadaceae</taxon>
        <taxon>Variovorax</taxon>
    </lineage>
</organism>
<dbReference type="PROSITE" id="PS51318">
    <property type="entry name" value="TAT"/>
    <property type="match status" value="1"/>
</dbReference>
<dbReference type="EMBL" id="JBBKZU010000002">
    <property type="protein sequence ID" value="MEJ8810289.1"/>
    <property type="molecule type" value="Genomic_DNA"/>
</dbReference>
<gene>
    <name evidence="3" type="ORF">WKW77_04370</name>
</gene>
<feature type="signal peptide" evidence="2">
    <location>
        <begin position="1"/>
        <end position="34"/>
    </location>
</feature>
<dbReference type="PANTHER" id="PTHR42928">
    <property type="entry name" value="TRICARBOXYLATE-BINDING PROTEIN"/>
    <property type="match status" value="1"/>
</dbReference>
<keyword evidence="4" id="KW-1185">Reference proteome</keyword>
<evidence type="ECO:0000313" key="4">
    <source>
        <dbReference type="Proteomes" id="UP001365846"/>
    </source>
</evidence>
<dbReference type="InterPro" id="IPR042100">
    <property type="entry name" value="Bug_dom1"/>
</dbReference>
<dbReference type="SUPFAM" id="SSF53850">
    <property type="entry name" value="Periplasmic binding protein-like II"/>
    <property type="match status" value="1"/>
</dbReference>
<evidence type="ECO:0000313" key="3">
    <source>
        <dbReference type="EMBL" id="MEJ8810289.1"/>
    </source>
</evidence>
<dbReference type="Gene3D" id="3.40.190.150">
    <property type="entry name" value="Bordetella uptake gene, domain 1"/>
    <property type="match status" value="1"/>
</dbReference>
<comment type="caution">
    <text evidence="3">The sequence shown here is derived from an EMBL/GenBank/DDBJ whole genome shotgun (WGS) entry which is preliminary data.</text>
</comment>
<sequence>MHTPSALSRRFVLRALSAAFAATLISFAPQHARAQDYPDKPVKIVVGFAPGGTNDILARLLAAKLQDKLKQSFIVENKAGANSAIGNDFVAKSQPDGYTLLVSSSGGLTTNPILMKSLPYDPVKDYEPIALLGSFPLVVTVSSSLPVKNFADLVAYSKKQKDGKLDNGTPTTSFVLVAETISSVSGMKFNHILYRGSGPVVSGVLGGEIQTGVLDSPAVIQQVKGGKLKALAVTTARRSTALPDVPTIAELGYPGYDAPIWTALMAPRGTPAPVLAKLRSTVGDILKDKDMIEKMHTLGMDPGDADAAALSRRIAGDIARWGQVAKAANIQPE</sequence>
<dbReference type="PIRSF" id="PIRSF017082">
    <property type="entry name" value="YflP"/>
    <property type="match status" value="1"/>
</dbReference>
<dbReference type="Gene3D" id="3.40.190.10">
    <property type="entry name" value="Periplasmic binding protein-like II"/>
    <property type="match status" value="1"/>
</dbReference>
<dbReference type="Proteomes" id="UP001365846">
    <property type="component" value="Unassembled WGS sequence"/>
</dbReference>
<accession>A0ABU8VBK8</accession>